<evidence type="ECO:0000256" key="2">
    <source>
        <dbReference type="ARBA" id="ARBA00010617"/>
    </source>
</evidence>
<dbReference type="GO" id="GO:0016705">
    <property type="term" value="F:oxidoreductase activity, acting on paired donors, with incorporation or reduction of molecular oxygen"/>
    <property type="evidence" value="ECO:0007669"/>
    <property type="project" value="InterPro"/>
</dbReference>
<evidence type="ECO:0000256" key="7">
    <source>
        <dbReference type="ARBA" id="ARBA00023033"/>
    </source>
</evidence>
<dbReference type="GO" id="GO:0004497">
    <property type="term" value="F:monooxygenase activity"/>
    <property type="evidence" value="ECO:0007669"/>
    <property type="project" value="UniProtKB-KW"/>
</dbReference>
<evidence type="ECO:0000313" key="12">
    <source>
        <dbReference type="Proteomes" id="UP000616885"/>
    </source>
</evidence>
<evidence type="ECO:0000313" key="11">
    <source>
        <dbReference type="EMBL" id="KAF9742100.1"/>
    </source>
</evidence>
<keyword evidence="6 8" id="KW-0408">Iron</keyword>
<dbReference type="AlphaFoldDB" id="A0A8H7K386"/>
<name>A0A8H7K386_BIOOC</name>
<dbReference type="InterPro" id="IPR036396">
    <property type="entry name" value="Cyt_P450_sf"/>
</dbReference>
<evidence type="ECO:0000256" key="6">
    <source>
        <dbReference type="ARBA" id="ARBA00023004"/>
    </source>
</evidence>
<keyword evidence="7 9" id="KW-0503">Monooxygenase</keyword>
<evidence type="ECO:0000256" key="10">
    <source>
        <dbReference type="SAM" id="Phobius"/>
    </source>
</evidence>
<keyword evidence="10" id="KW-0472">Membrane</keyword>
<dbReference type="PROSITE" id="PS00086">
    <property type="entry name" value="CYTOCHROME_P450"/>
    <property type="match status" value="1"/>
</dbReference>
<keyword evidence="10" id="KW-1133">Transmembrane helix</keyword>
<proteinExistence type="inferred from homology"/>
<dbReference type="InterPro" id="IPR050121">
    <property type="entry name" value="Cytochrome_P450_monoxygenase"/>
</dbReference>
<organism evidence="11 12">
    <name type="scientific">Bionectria ochroleuca</name>
    <name type="common">Gliocladium roseum</name>
    <dbReference type="NCBI Taxonomy" id="29856"/>
    <lineage>
        <taxon>Eukaryota</taxon>
        <taxon>Fungi</taxon>
        <taxon>Dikarya</taxon>
        <taxon>Ascomycota</taxon>
        <taxon>Pezizomycotina</taxon>
        <taxon>Sordariomycetes</taxon>
        <taxon>Hypocreomycetidae</taxon>
        <taxon>Hypocreales</taxon>
        <taxon>Bionectriaceae</taxon>
        <taxon>Clonostachys</taxon>
    </lineage>
</organism>
<evidence type="ECO:0000256" key="3">
    <source>
        <dbReference type="ARBA" id="ARBA00022617"/>
    </source>
</evidence>
<sequence length="543" mass="60738">MFLTSAIGNLSYLGVSALLATLLGGYAVSTVVYRLFFHPLAKYPGPFWCKISGWPAHYHTAKQNRHVWLWSLQQQYGPTFRYTPDKLSVNTAAGLKEIYNPKANVGKGDYYGVYPRSPEAVTTWNTTSKETHNRKRRVMNNAFSDKALRNAEPFVHANLNRWCDLIKGEIDKNGGEWSGSLNMADWTAHLIFDILGDLCFGKSFDMKEHDSKLRYVPDLMIEFMAVTHPIAFSPIAAIWVWLKPRGLNSLLTLALPPALADWAGFVQKCFEERAKIEEEIKAQDKPESEIRKDFFHYLISATDPNTGKPSYGSSELFGESESLIIAGSDTTATSTAAATFYLVRNPDVQDRLAAEVRQAFPSVADIKGGDVLQKQCKYLQAFIKETLRMSPPTPADMPREVGPGGVSIDGDFVPQGVVLSTCAFCLHHSKDLYDEPFTFRPERWIVGEKGSTVESVARADSGYMPFSAGPRSCPGKNLAYLEMSVVIAKLVHQFELRQDPKSDNLGGGSPDNIEGRREVDQYQLYDIFVSRRFGPVVQFKRRA</sequence>
<keyword evidence="3 8" id="KW-0349">Heme</keyword>
<dbReference type="PRINTS" id="PR00463">
    <property type="entry name" value="EP450I"/>
</dbReference>
<dbReference type="EMBL" id="JADCTT010000024">
    <property type="protein sequence ID" value="KAF9742100.1"/>
    <property type="molecule type" value="Genomic_DNA"/>
</dbReference>
<protein>
    <recommendedName>
        <fullName evidence="13">Benzoate 4-monooxygenase cytochrome P450</fullName>
    </recommendedName>
</protein>
<dbReference type="GO" id="GO:0020037">
    <property type="term" value="F:heme binding"/>
    <property type="evidence" value="ECO:0007669"/>
    <property type="project" value="InterPro"/>
</dbReference>
<dbReference type="InterPro" id="IPR001128">
    <property type="entry name" value="Cyt_P450"/>
</dbReference>
<comment type="cofactor">
    <cofactor evidence="1 8">
        <name>heme</name>
        <dbReference type="ChEBI" id="CHEBI:30413"/>
    </cofactor>
</comment>
<evidence type="ECO:0000256" key="9">
    <source>
        <dbReference type="RuleBase" id="RU000461"/>
    </source>
</evidence>
<dbReference type="PANTHER" id="PTHR24305">
    <property type="entry name" value="CYTOCHROME P450"/>
    <property type="match status" value="1"/>
</dbReference>
<evidence type="ECO:0000256" key="5">
    <source>
        <dbReference type="ARBA" id="ARBA00023002"/>
    </source>
</evidence>
<gene>
    <name evidence="11" type="ORF">IM811_009734</name>
</gene>
<dbReference type="Pfam" id="PF00067">
    <property type="entry name" value="p450"/>
    <property type="match status" value="1"/>
</dbReference>
<dbReference type="SUPFAM" id="SSF48264">
    <property type="entry name" value="Cytochrome P450"/>
    <property type="match status" value="1"/>
</dbReference>
<dbReference type="PANTHER" id="PTHR24305:SF237">
    <property type="entry name" value="CYTOCHROME P450 MONOOXYGENASE ATNE-RELATED"/>
    <property type="match status" value="1"/>
</dbReference>
<comment type="similarity">
    <text evidence="2 9">Belongs to the cytochrome P450 family.</text>
</comment>
<dbReference type="Proteomes" id="UP000616885">
    <property type="component" value="Unassembled WGS sequence"/>
</dbReference>
<evidence type="ECO:0000256" key="1">
    <source>
        <dbReference type="ARBA" id="ARBA00001971"/>
    </source>
</evidence>
<dbReference type="Gene3D" id="1.10.630.10">
    <property type="entry name" value="Cytochrome P450"/>
    <property type="match status" value="1"/>
</dbReference>
<dbReference type="InterPro" id="IPR017972">
    <property type="entry name" value="Cyt_P450_CS"/>
</dbReference>
<keyword evidence="5 9" id="KW-0560">Oxidoreductase</keyword>
<keyword evidence="10" id="KW-0812">Transmembrane</keyword>
<dbReference type="InterPro" id="IPR002401">
    <property type="entry name" value="Cyt_P450_E_grp-I"/>
</dbReference>
<keyword evidence="4 8" id="KW-0479">Metal-binding</keyword>
<evidence type="ECO:0008006" key="13">
    <source>
        <dbReference type="Google" id="ProtNLM"/>
    </source>
</evidence>
<evidence type="ECO:0000256" key="8">
    <source>
        <dbReference type="PIRSR" id="PIRSR602401-1"/>
    </source>
</evidence>
<dbReference type="CDD" id="cd11061">
    <property type="entry name" value="CYP67-like"/>
    <property type="match status" value="1"/>
</dbReference>
<evidence type="ECO:0000256" key="4">
    <source>
        <dbReference type="ARBA" id="ARBA00022723"/>
    </source>
</evidence>
<accession>A0A8H7K386</accession>
<feature type="transmembrane region" description="Helical" evidence="10">
    <location>
        <begin position="12"/>
        <end position="36"/>
    </location>
</feature>
<feature type="binding site" description="axial binding residue" evidence="8">
    <location>
        <position position="473"/>
    </location>
    <ligand>
        <name>heme</name>
        <dbReference type="ChEBI" id="CHEBI:30413"/>
    </ligand>
    <ligandPart>
        <name>Fe</name>
        <dbReference type="ChEBI" id="CHEBI:18248"/>
    </ligandPart>
</feature>
<reference evidence="11" key="1">
    <citation type="submission" date="2020-10" db="EMBL/GenBank/DDBJ databases">
        <title>High-Quality Genome Resource of Clonostachys rosea strain S41 by Oxford Nanopore Long-Read Sequencing.</title>
        <authorList>
            <person name="Wang H."/>
        </authorList>
    </citation>
    <scope>NUCLEOTIDE SEQUENCE</scope>
    <source>
        <strain evidence="11">S41</strain>
    </source>
</reference>
<comment type="caution">
    <text evidence="11">The sequence shown here is derived from an EMBL/GenBank/DDBJ whole genome shotgun (WGS) entry which is preliminary data.</text>
</comment>
<dbReference type="GO" id="GO:0005506">
    <property type="term" value="F:iron ion binding"/>
    <property type="evidence" value="ECO:0007669"/>
    <property type="project" value="InterPro"/>
</dbReference>
<dbReference type="PRINTS" id="PR00385">
    <property type="entry name" value="P450"/>
</dbReference>
<feature type="transmembrane region" description="Helical" evidence="10">
    <location>
        <begin position="219"/>
        <end position="242"/>
    </location>
</feature>